<name>A0ABR7HV06_9FIRM</name>
<dbReference type="PANTHER" id="PTHR43525:SF1">
    <property type="entry name" value="PROTEIN MALY"/>
    <property type="match status" value="1"/>
</dbReference>
<dbReference type="PANTHER" id="PTHR43525">
    <property type="entry name" value="PROTEIN MALY"/>
    <property type="match status" value="1"/>
</dbReference>
<keyword evidence="7" id="KW-0808">Transferase</keyword>
<evidence type="ECO:0000259" key="6">
    <source>
        <dbReference type="Pfam" id="PF00155"/>
    </source>
</evidence>
<comment type="caution">
    <text evidence="7">The sequence shown here is derived from an EMBL/GenBank/DDBJ whole genome shotgun (WGS) entry which is preliminary data.</text>
</comment>
<dbReference type="Gene3D" id="3.90.1150.10">
    <property type="entry name" value="Aspartate Aminotransferase, domain 1"/>
    <property type="match status" value="1"/>
</dbReference>
<comment type="cofactor">
    <cofactor evidence="1">
        <name>pyridoxal 5'-phosphate</name>
        <dbReference type="ChEBI" id="CHEBI:597326"/>
    </cofactor>
</comment>
<dbReference type="InterPro" id="IPR015424">
    <property type="entry name" value="PyrdxlP-dep_Trfase"/>
</dbReference>
<dbReference type="Gene3D" id="3.40.640.10">
    <property type="entry name" value="Type I PLP-dependent aspartate aminotransferase-like (Major domain)"/>
    <property type="match status" value="1"/>
</dbReference>
<dbReference type="InterPro" id="IPR015422">
    <property type="entry name" value="PyrdxlP-dep_Trfase_small"/>
</dbReference>
<dbReference type="CDD" id="cd00609">
    <property type="entry name" value="AAT_like"/>
    <property type="match status" value="1"/>
</dbReference>
<dbReference type="InterPro" id="IPR051798">
    <property type="entry name" value="Class-II_PLP-Dep_Aminotrans"/>
</dbReference>
<organism evidence="7 8">
    <name type="scientific">Pseudoflavonifractor hominis</name>
    <dbReference type="NCBI Taxonomy" id="2763059"/>
    <lineage>
        <taxon>Bacteria</taxon>
        <taxon>Bacillati</taxon>
        <taxon>Bacillota</taxon>
        <taxon>Clostridia</taxon>
        <taxon>Eubacteriales</taxon>
        <taxon>Oscillospiraceae</taxon>
        <taxon>Pseudoflavonifractor</taxon>
    </lineage>
</organism>
<dbReference type="Proteomes" id="UP000660021">
    <property type="component" value="Unassembled WGS sequence"/>
</dbReference>
<dbReference type="RefSeq" id="WP_186963990.1">
    <property type="nucleotide sequence ID" value="NZ_JACOPR010000006.1"/>
</dbReference>
<feature type="domain" description="Aminotransferase class I/classII large" evidence="6">
    <location>
        <begin position="47"/>
        <end position="381"/>
    </location>
</feature>
<evidence type="ECO:0000256" key="2">
    <source>
        <dbReference type="ARBA" id="ARBA00012224"/>
    </source>
</evidence>
<keyword evidence="4" id="KW-0456">Lyase</keyword>
<evidence type="ECO:0000256" key="3">
    <source>
        <dbReference type="ARBA" id="ARBA00022898"/>
    </source>
</evidence>
<keyword evidence="7" id="KW-0032">Aminotransferase</keyword>
<gene>
    <name evidence="7" type="ORF">H8S34_10930</name>
</gene>
<accession>A0ABR7HV06</accession>
<evidence type="ECO:0000256" key="1">
    <source>
        <dbReference type="ARBA" id="ARBA00001933"/>
    </source>
</evidence>
<keyword evidence="3" id="KW-0663">Pyridoxal phosphate</keyword>
<sequence length="386" mass="43671">MQSIFDRAVDRRGSGSVKWDRADKNFGGTDLLPMWIADMDFPSPPGVLAALRQRVEQGIFGYSVLTGAYYEAVIDWMARRHQCEVKREWIVFAPGVVSALNFAVQAVTEPGDEVMISTPVYAPFYRAVEEWGRVVNRCPLKRSDGRYTFDFEEMERRITPRTRALMLCSPHNPVGRVWTREELEALGRFCLRHDLMVIADEIHSDLVFQPHTVFWNALPEMAQRTILCTAPSKTFNLAGIQASNIIIPNEELRRRYRSVAERHHALSPNAFAEAAVVGAYRDSEAWLDELLVYLKGNVDYFCAEVARSLPKLRVLPPEGTYLAWVDCSGLGLSPEERQRFLVEKCKVAFNDGSSFGPEGADFVRVNLACPRSTVEECLQRLRTGGC</sequence>
<reference evidence="7 8" key="1">
    <citation type="submission" date="2020-08" db="EMBL/GenBank/DDBJ databases">
        <title>Genome public.</title>
        <authorList>
            <person name="Liu C."/>
            <person name="Sun Q."/>
        </authorList>
    </citation>
    <scope>NUCLEOTIDE SEQUENCE [LARGE SCALE GENOMIC DNA]</scope>
    <source>
        <strain evidence="7 8">New-38</strain>
    </source>
</reference>
<dbReference type="SUPFAM" id="SSF53383">
    <property type="entry name" value="PLP-dependent transferases"/>
    <property type="match status" value="1"/>
</dbReference>
<dbReference type="NCBIfam" id="TIGR04350">
    <property type="entry name" value="C_S_lyase_PatB"/>
    <property type="match status" value="1"/>
</dbReference>
<dbReference type="InterPro" id="IPR027619">
    <property type="entry name" value="C-S_lyase_PatB-like"/>
</dbReference>
<evidence type="ECO:0000256" key="5">
    <source>
        <dbReference type="ARBA" id="ARBA00037974"/>
    </source>
</evidence>
<evidence type="ECO:0000313" key="7">
    <source>
        <dbReference type="EMBL" id="MBC5731344.1"/>
    </source>
</evidence>
<dbReference type="EMBL" id="JACOPR010000006">
    <property type="protein sequence ID" value="MBC5731344.1"/>
    <property type="molecule type" value="Genomic_DNA"/>
</dbReference>
<dbReference type="Pfam" id="PF00155">
    <property type="entry name" value="Aminotran_1_2"/>
    <property type="match status" value="1"/>
</dbReference>
<evidence type="ECO:0000256" key="4">
    <source>
        <dbReference type="ARBA" id="ARBA00023239"/>
    </source>
</evidence>
<dbReference type="EC" id="4.4.1.13" evidence="2"/>
<dbReference type="InterPro" id="IPR004839">
    <property type="entry name" value="Aminotransferase_I/II_large"/>
</dbReference>
<evidence type="ECO:0000313" key="8">
    <source>
        <dbReference type="Proteomes" id="UP000660021"/>
    </source>
</evidence>
<dbReference type="GO" id="GO:0008483">
    <property type="term" value="F:transaminase activity"/>
    <property type="evidence" value="ECO:0007669"/>
    <property type="project" value="UniProtKB-KW"/>
</dbReference>
<protein>
    <recommendedName>
        <fullName evidence="2">cysteine-S-conjugate beta-lyase</fullName>
        <ecNumber evidence="2">4.4.1.13</ecNumber>
    </recommendedName>
</protein>
<dbReference type="InterPro" id="IPR015421">
    <property type="entry name" value="PyrdxlP-dep_Trfase_major"/>
</dbReference>
<comment type="similarity">
    <text evidence="5">Belongs to the class-II pyridoxal-phosphate-dependent aminotransferase family. MalY/PatB cystathionine beta-lyase subfamily.</text>
</comment>
<proteinExistence type="inferred from homology"/>
<keyword evidence="8" id="KW-1185">Reference proteome</keyword>